<keyword evidence="2" id="KW-1185">Reference proteome</keyword>
<comment type="caution">
    <text evidence="1">The sequence shown here is derived from an EMBL/GenBank/DDBJ whole genome shotgun (WGS) entry which is preliminary data.</text>
</comment>
<proteinExistence type="predicted"/>
<gene>
    <name evidence="1" type="ORF">LOK49_LG06G00632</name>
</gene>
<reference evidence="1 2" key="1">
    <citation type="journal article" date="2022" name="Plant J.">
        <title>Chromosome-level genome of Camellia lanceoleosa provides a valuable resource for understanding genome evolution and self-incompatibility.</title>
        <authorList>
            <person name="Gong W."/>
            <person name="Xiao S."/>
            <person name="Wang L."/>
            <person name="Liao Z."/>
            <person name="Chang Y."/>
            <person name="Mo W."/>
            <person name="Hu G."/>
            <person name="Li W."/>
            <person name="Zhao G."/>
            <person name="Zhu H."/>
            <person name="Hu X."/>
            <person name="Ji K."/>
            <person name="Xiang X."/>
            <person name="Song Q."/>
            <person name="Yuan D."/>
            <person name="Jin S."/>
            <person name="Zhang L."/>
        </authorList>
    </citation>
    <scope>NUCLEOTIDE SEQUENCE [LARGE SCALE GENOMIC DNA]</scope>
    <source>
        <strain evidence="1">SQ_2022a</strain>
    </source>
</reference>
<protein>
    <submittedName>
        <fullName evidence="1">G-type lectin S-receptor-like serine/threonine-protein kinase</fullName>
    </submittedName>
</protein>
<dbReference type="Proteomes" id="UP001060215">
    <property type="component" value="Chromosome 5"/>
</dbReference>
<name>A0ACC0HAC9_9ERIC</name>
<accession>A0ACC0HAC9</accession>
<sequence length="303" mass="34278">MAEKRKTESREKQSDGCSIWSEDLFKVEQLKDDDPDRSDFYLKLSVSAFLSEDSRRKRWKWFILALAASMTLLTSTMFYYSIHDSNNKKRLVKILLLSATLGILTLGTVCGCIIMKVKAKRRGKLQLLLWSETNHQWDLLWSQPSQQCEVDAYCGAFSSCSQKALRFCQYLPGFEPLSIENWNAGDMSGGCARKAPLQCSNRSQANGKKDQFLWISKVRLPVNPVILQHRGASDCKSACLGNCSCSAYAYGSDGCSIWSEDLFNVEQLTNDDPHERDFYLKLADSELFRGKNNGIASIVLVAW</sequence>
<evidence type="ECO:0000313" key="2">
    <source>
        <dbReference type="Proteomes" id="UP001060215"/>
    </source>
</evidence>
<dbReference type="EMBL" id="CM045762">
    <property type="protein sequence ID" value="KAI8009757.1"/>
    <property type="molecule type" value="Genomic_DNA"/>
</dbReference>
<organism evidence="1 2">
    <name type="scientific">Camellia lanceoleosa</name>
    <dbReference type="NCBI Taxonomy" id="1840588"/>
    <lineage>
        <taxon>Eukaryota</taxon>
        <taxon>Viridiplantae</taxon>
        <taxon>Streptophyta</taxon>
        <taxon>Embryophyta</taxon>
        <taxon>Tracheophyta</taxon>
        <taxon>Spermatophyta</taxon>
        <taxon>Magnoliopsida</taxon>
        <taxon>eudicotyledons</taxon>
        <taxon>Gunneridae</taxon>
        <taxon>Pentapetalae</taxon>
        <taxon>asterids</taxon>
        <taxon>Ericales</taxon>
        <taxon>Theaceae</taxon>
        <taxon>Camellia</taxon>
    </lineage>
</organism>
<evidence type="ECO:0000313" key="1">
    <source>
        <dbReference type="EMBL" id="KAI8009757.1"/>
    </source>
</evidence>